<protein>
    <submittedName>
        <fullName evidence="5">ATPase, V1 complex, subunit D like protein</fullName>
    </submittedName>
</protein>
<comment type="caution">
    <text evidence="5">The sequence shown here is derived from an EMBL/GenBank/DDBJ whole genome shotgun (WGS) entry which is preliminary data.</text>
</comment>
<proteinExistence type="inferred from homology"/>
<keyword evidence="3" id="KW-0406">Ion transport</keyword>
<keyword evidence="4" id="KW-0175">Coiled coil</keyword>
<dbReference type="NCBIfam" id="TIGR00309">
    <property type="entry name" value="V_ATPase_subD"/>
    <property type="match status" value="1"/>
</dbReference>
<evidence type="ECO:0000256" key="2">
    <source>
        <dbReference type="ARBA" id="ARBA00022448"/>
    </source>
</evidence>
<dbReference type="EMBL" id="BQXS01011653">
    <property type="protein sequence ID" value="GKT15147.1"/>
    <property type="molecule type" value="Genomic_DNA"/>
</dbReference>
<evidence type="ECO:0000313" key="6">
    <source>
        <dbReference type="Proteomes" id="UP001057375"/>
    </source>
</evidence>
<keyword evidence="2" id="KW-0813">Transport</keyword>
<dbReference type="Gene3D" id="1.10.287.3240">
    <property type="match status" value="1"/>
</dbReference>
<gene>
    <name evidence="5" type="ORF">ADUPG1_010635</name>
</gene>
<feature type="coiled-coil region" evidence="4">
    <location>
        <begin position="175"/>
        <end position="259"/>
    </location>
</feature>
<evidence type="ECO:0000256" key="1">
    <source>
        <dbReference type="ARBA" id="ARBA00005850"/>
    </source>
</evidence>
<sequence length="262" mass="29368">MSRAILQALKQRKTAAVKGKNLLKKKRDAMFARFRSIQAEIRQAKLDMSPIVKSASWALTEAQFSAGDISGRVISSIASSCPDQPHSFLKTSTENLAGVMLPKFELISDNEGISSIVSSVAITGGSQRLKSAQKAYNKALVHLVHIASLQSCYLALNDVIRITSKRVNALEYVVIPKLEESIKEVETELEEQEREEFFRLKKVKDKKQRDDALAGQMELLQEELKRTKALADEIDKVEVQVGMKKAESVEEEEEEEEEEVVF</sequence>
<dbReference type="PANTHER" id="PTHR11671">
    <property type="entry name" value="V-TYPE ATP SYNTHASE SUBUNIT D"/>
    <property type="match status" value="1"/>
</dbReference>
<evidence type="ECO:0000313" key="5">
    <source>
        <dbReference type="EMBL" id="GKT15147.1"/>
    </source>
</evidence>
<dbReference type="Proteomes" id="UP001057375">
    <property type="component" value="Unassembled WGS sequence"/>
</dbReference>
<organism evidence="5 6">
    <name type="scientific">Aduncisulcus paluster</name>
    <dbReference type="NCBI Taxonomy" id="2918883"/>
    <lineage>
        <taxon>Eukaryota</taxon>
        <taxon>Metamonada</taxon>
        <taxon>Carpediemonas-like organisms</taxon>
        <taxon>Aduncisulcus</taxon>
    </lineage>
</organism>
<dbReference type="Pfam" id="PF01813">
    <property type="entry name" value="ATP-synt_D"/>
    <property type="match status" value="1"/>
</dbReference>
<accession>A0ABQ5JVT5</accession>
<evidence type="ECO:0000256" key="3">
    <source>
        <dbReference type="ARBA" id="ARBA00023065"/>
    </source>
</evidence>
<comment type="similarity">
    <text evidence="1">Belongs to the V-ATPase D subunit family.</text>
</comment>
<dbReference type="InterPro" id="IPR002699">
    <property type="entry name" value="V_ATPase_D"/>
</dbReference>
<keyword evidence="6" id="KW-1185">Reference proteome</keyword>
<evidence type="ECO:0000256" key="4">
    <source>
        <dbReference type="SAM" id="Coils"/>
    </source>
</evidence>
<name>A0ABQ5JVT5_9EUKA</name>
<reference evidence="5" key="1">
    <citation type="submission" date="2022-03" db="EMBL/GenBank/DDBJ databases">
        <title>Draft genome sequence of Aduncisulcus paluster, a free-living microaerophilic Fornicata.</title>
        <authorList>
            <person name="Yuyama I."/>
            <person name="Kume K."/>
            <person name="Tamura T."/>
            <person name="Inagaki Y."/>
            <person name="Hashimoto T."/>
        </authorList>
    </citation>
    <scope>NUCLEOTIDE SEQUENCE</scope>
    <source>
        <strain evidence="5">NY0171</strain>
    </source>
</reference>